<keyword evidence="6" id="KW-0012">Acyltransferase</keyword>
<keyword evidence="4" id="KW-0808">Transferase</keyword>
<dbReference type="InterPro" id="IPR004960">
    <property type="entry name" value="LipA_acyltrans"/>
</dbReference>
<keyword evidence="7" id="KW-0812">Transmembrane</keyword>
<evidence type="ECO:0000256" key="1">
    <source>
        <dbReference type="ARBA" id="ARBA00004533"/>
    </source>
</evidence>
<evidence type="ECO:0000256" key="7">
    <source>
        <dbReference type="SAM" id="Phobius"/>
    </source>
</evidence>
<dbReference type="GO" id="GO:0005886">
    <property type="term" value="C:plasma membrane"/>
    <property type="evidence" value="ECO:0007669"/>
    <property type="project" value="UniProtKB-SubCell"/>
</dbReference>
<evidence type="ECO:0000256" key="4">
    <source>
        <dbReference type="ARBA" id="ARBA00022679"/>
    </source>
</evidence>
<dbReference type="AlphaFoldDB" id="A0AA87NRY5"/>
<evidence type="ECO:0000256" key="3">
    <source>
        <dbReference type="ARBA" id="ARBA00022519"/>
    </source>
</evidence>
<dbReference type="Pfam" id="PF03279">
    <property type="entry name" value="Lip_A_acyltrans"/>
    <property type="match status" value="1"/>
</dbReference>
<dbReference type="PANTHER" id="PTHR30606:SF10">
    <property type="entry name" value="PHOSPHATIDYLINOSITOL MANNOSIDE ACYLTRANSFERASE"/>
    <property type="match status" value="1"/>
</dbReference>
<accession>A0AA87NRY5</accession>
<protein>
    <recommendedName>
        <fullName evidence="10">Lipid A biosynthesis acyltransferase</fullName>
    </recommendedName>
</protein>
<organism evidence="8 9">
    <name type="scientific">Treponema medium ATCC 700293</name>
    <dbReference type="NCBI Taxonomy" id="1125700"/>
    <lineage>
        <taxon>Bacteria</taxon>
        <taxon>Pseudomonadati</taxon>
        <taxon>Spirochaetota</taxon>
        <taxon>Spirochaetia</taxon>
        <taxon>Spirochaetales</taxon>
        <taxon>Treponemataceae</taxon>
        <taxon>Treponema</taxon>
    </lineage>
</organism>
<name>A0AA87NRY5_TREMD</name>
<proteinExistence type="predicted"/>
<evidence type="ECO:0000256" key="2">
    <source>
        <dbReference type="ARBA" id="ARBA00022475"/>
    </source>
</evidence>
<dbReference type="GO" id="GO:0009247">
    <property type="term" value="P:glycolipid biosynthetic process"/>
    <property type="evidence" value="ECO:0007669"/>
    <property type="project" value="UniProtKB-ARBA"/>
</dbReference>
<sequence length="313" mass="36378">MKHWSKMKEVSGNGFALRLFFFIYNILHLQYIFILLRPLAFFYYCFSPAKRAVSAAFFKRIAHYNPAIKPSAQTVYRHFYSFSLSLVERIAAWKQDIKVSDLIIKNRDVYQEIITGLKEKKGCFFLCSHLGNIDLLRALAIQDNKDGVHTTKVNIIIDTTMSPRFNSFMRSIQEKFDINLINSRTVGLETALLLQEKLDGGEIIVMAGDRTPSEHTQRTVPVPFLGDAIALPYGAFLLPIILKAPLYYFFALRENDAFVSKYDFFLYKSSAITEKKKKDEMIHALMHEYVELLEKKVLEYPLQWYNFFDIWAG</sequence>
<comment type="caution">
    <text evidence="8">The sequence shown here is derived from an EMBL/GenBank/DDBJ whole genome shotgun (WGS) entry which is preliminary data.</text>
</comment>
<keyword evidence="5 7" id="KW-0472">Membrane</keyword>
<dbReference type="PANTHER" id="PTHR30606">
    <property type="entry name" value="LIPID A BIOSYNTHESIS LAUROYL ACYLTRANSFERASE"/>
    <property type="match status" value="1"/>
</dbReference>
<dbReference type="RefSeq" id="WP_016522685.1">
    <property type="nucleotide sequence ID" value="NZ_KE332517.1"/>
</dbReference>
<dbReference type="Proteomes" id="UP000014634">
    <property type="component" value="Unassembled WGS sequence"/>
</dbReference>
<keyword evidence="2" id="KW-1003">Cell membrane</keyword>
<dbReference type="CDD" id="cd07984">
    <property type="entry name" value="LPLAT_LABLAT-like"/>
    <property type="match status" value="1"/>
</dbReference>
<reference evidence="8 9" key="1">
    <citation type="submission" date="2013-04" db="EMBL/GenBank/DDBJ databases">
        <title>The Genome Sequence of Treponema medium ATCC 700293.</title>
        <authorList>
            <consortium name="The Broad Institute Genomics Platform"/>
            <person name="Earl A."/>
            <person name="Ward D."/>
            <person name="Feldgarden M."/>
            <person name="Gevers D."/>
            <person name="Leonetti C."/>
            <person name="Blanton J.M."/>
            <person name="Dewhirst F.E."/>
            <person name="Izard J."/>
            <person name="Walker B."/>
            <person name="Young S."/>
            <person name="Zeng Q."/>
            <person name="Gargeya S."/>
            <person name="Fitzgerald M."/>
            <person name="Haas B."/>
            <person name="Abouelleil A."/>
            <person name="Allen A.W."/>
            <person name="Alvarado L."/>
            <person name="Arachchi H.M."/>
            <person name="Berlin A.M."/>
            <person name="Chapman S.B."/>
            <person name="Gainer-Dewar J."/>
            <person name="Goldberg J."/>
            <person name="Griggs A."/>
            <person name="Gujja S."/>
            <person name="Hansen M."/>
            <person name="Howarth C."/>
            <person name="Imamovic A."/>
            <person name="Ireland A."/>
            <person name="Larimer J."/>
            <person name="McCowan C."/>
            <person name="Murphy C."/>
            <person name="Pearson M."/>
            <person name="Poon T.W."/>
            <person name="Priest M."/>
            <person name="Roberts A."/>
            <person name="Saif S."/>
            <person name="Shea T."/>
            <person name="Sisk P."/>
            <person name="Sykes S."/>
            <person name="Wortman J."/>
            <person name="Nusbaum C."/>
            <person name="Birren B."/>
        </authorList>
    </citation>
    <scope>NUCLEOTIDE SEQUENCE [LARGE SCALE GENOMIC DNA]</scope>
    <source>
        <strain evidence="8 9">ATCC 700293</strain>
    </source>
</reference>
<keyword evidence="3" id="KW-0997">Cell inner membrane</keyword>
<comment type="subcellular location">
    <subcellularLocation>
        <location evidence="1">Cell inner membrane</location>
    </subcellularLocation>
</comment>
<feature type="transmembrane region" description="Helical" evidence="7">
    <location>
        <begin position="21"/>
        <end position="44"/>
    </location>
</feature>
<keyword evidence="7" id="KW-1133">Transmembrane helix</keyword>
<evidence type="ECO:0000313" key="8">
    <source>
        <dbReference type="EMBL" id="EPF29429.1"/>
    </source>
</evidence>
<evidence type="ECO:0000256" key="5">
    <source>
        <dbReference type="ARBA" id="ARBA00023136"/>
    </source>
</evidence>
<dbReference type="GO" id="GO:0016746">
    <property type="term" value="F:acyltransferase activity"/>
    <property type="evidence" value="ECO:0007669"/>
    <property type="project" value="UniProtKB-KW"/>
</dbReference>
<evidence type="ECO:0000313" key="9">
    <source>
        <dbReference type="Proteomes" id="UP000014634"/>
    </source>
</evidence>
<dbReference type="EMBL" id="ATFE01000004">
    <property type="protein sequence ID" value="EPF29429.1"/>
    <property type="molecule type" value="Genomic_DNA"/>
</dbReference>
<evidence type="ECO:0008006" key="10">
    <source>
        <dbReference type="Google" id="ProtNLM"/>
    </source>
</evidence>
<gene>
    <name evidence="8" type="ORF">HMPREF9195_00715</name>
</gene>
<evidence type="ECO:0000256" key="6">
    <source>
        <dbReference type="ARBA" id="ARBA00023315"/>
    </source>
</evidence>